<dbReference type="EMBL" id="CADCVN010000913">
    <property type="protein sequence ID" value="CAA9508794.1"/>
    <property type="molecule type" value="Genomic_DNA"/>
</dbReference>
<evidence type="ECO:0000313" key="2">
    <source>
        <dbReference type="EMBL" id="CAA9508794.1"/>
    </source>
</evidence>
<gene>
    <name evidence="2" type="ORF">AVDCRST_MAG96-2357</name>
</gene>
<evidence type="ECO:0000256" key="1">
    <source>
        <dbReference type="SAM" id="Phobius"/>
    </source>
</evidence>
<dbReference type="AlphaFoldDB" id="A0A6J4SYQ5"/>
<accession>A0A6J4SYQ5</accession>
<keyword evidence="1" id="KW-0812">Transmembrane</keyword>
<name>A0A6J4SYQ5_9BACT</name>
<organism evidence="2">
    <name type="scientific">uncultured Segetibacter sp</name>
    <dbReference type="NCBI Taxonomy" id="481133"/>
    <lineage>
        <taxon>Bacteria</taxon>
        <taxon>Pseudomonadati</taxon>
        <taxon>Bacteroidota</taxon>
        <taxon>Chitinophagia</taxon>
        <taxon>Chitinophagales</taxon>
        <taxon>Chitinophagaceae</taxon>
        <taxon>Segetibacter</taxon>
        <taxon>environmental samples</taxon>
    </lineage>
</organism>
<feature type="transmembrane region" description="Helical" evidence="1">
    <location>
        <begin position="20"/>
        <end position="37"/>
    </location>
</feature>
<protein>
    <submittedName>
        <fullName evidence="2">Uncharacterized protein</fullName>
    </submittedName>
</protein>
<sequence>MSYKVEYYSQQNPISKETFFLASAFFGGLPLSLLKIIK</sequence>
<proteinExistence type="predicted"/>
<keyword evidence="1" id="KW-0472">Membrane</keyword>
<keyword evidence="1" id="KW-1133">Transmembrane helix</keyword>
<reference evidence="2" key="1">
    <citation type="submission" date="2020-02" db="EMBL/GenBank/DDBJ databases">
        <authorList>
            <person name="Meier V. D."/>
        </authorList>
    </citation>
    <scope>NUCLEOTIDE SEQUENCE</scope>
    <source>
        <strain evidence="2">AVDCRST_MAG96</strain>
    </source>
</reference>